<keyword evidence="12 15" id="KW-0472">Membrane</keyword>
<feature type="region of interest" description="Disordered" evidence="14">
    <location>
        <begin position="1"/>
        <end position="21"/>
    </location>
</feature>
<evidence type="ECO:0000259" key="16">
    <source>
        <dbReference type="Pfam" id="PF02516"/>
    </source>
</evidence>
<dbReference type="Pfam" id="PF07705">
    <property type="entry name" value="CARDB"/>
    <property type="match status" value="1"/>
</dbReference>
<feature type="domain" description="CARDB" evidence="17">
    <location>
        <begin position="2146"/>
        <end position="2243"/>
    </location>
</feature>
<feature type="transmembrane region" description="Helical" evidence="15">
    <location>
        <begin position="407"/>
        <end position="428"/>
    </location>
</feature>
<dbReference type="InterPro" id="IPR011635">
    <property type="entry name" value="CARDB"/>
</dbReference>
<dbReference type="Pfam" id="PF02516">
    <property type="entry name" value="STT3"/>
    <property type="match status" value="1"/>
</dbReference>
<dbReference type="SUPFAM" id="SSF49478">
    <property type="entry name" value="Cna protein B-type domain"/>
    <property type="match status" value="1"/>
</dbReference>
<keyword evidence="7" id="KW-0808">Transferase</keyword>
<dbReference type="SUPFAM" id="SSF49464">
    <property type="entry name" value="Carboxypeptidase regulatory domain-like"/>
    <property type="match status" value="1"/>
</dbReference>
<evidence type="ECO:0000256" key="6">
    <source>
        <dbReference type="ARBA" id="ARBA00022676"/>
    </source>
</evidence>
<dbReference type="InterPro" id="IPR013783">
    <property type="entry name" value="Ig-like_fold"/>
</dbReference>
<feature type="domain" description="Oligosaccharyl transferase STT3 N-terminal" evidence="16">
    <location>
        <begin position="79"/>
        <end position="474"/>
    </location>
</feature>
<evidence type="ECO:0000256" key="12">
    <source>
        <dbReference type="ARBA" id="ARBA00023136"/>
    </source>
</evidence>
<feature type="transmembrane region" description="Helical" evidence="15">
    <location>
        <begin position="141"/>
        <end position="162"/>
    </location>
</feature>
<dbReference type="PANTHER" id="PTHR13872:SF1">
    <property type="entry name" value="DOLICHYL-DIPHOSPHOOLIGOSACCHARIDE--PROTEIN GLYCOSYLTRANSFERASE SUBUNIT STT3B"/>
    <property type="match status" value="1"/>
</dbReference>
<dbReference type="Gene3D" id="3.40.50.12610">
    <property type="match status" value="1"/>
</dbReference>
<protein>
    <submittedName>
        <fullName evidence="18">Uncharacterized protein</fullName>
    </submittedName>
</protein>
<accession>A0A381QND1</accession>
<dbReference type="PANTHER" id="PTHR13872">
    <property type="entry name" value="DOLICHYL-DIPHOSPHOOLIGOSACCHARIDE--PROTEIN GLYCOSYLTRANSFERASE SUBUNIT"/>
    <property type="match status" value="1"/>
</dbReference>
<dbReference type="GO" id="GO:0004576">
    <property type="term" value="F:oligosaccharyl transferase activity"/>
    <property type="evidence" value="ECO:0007669"/>
    <property type="project" value="InterPro"/>
</dbReference>
<organism evidence="18">
    <name type="scientific">marine metagenome</name>
    <dbReference type="NCBI Taxonomy" id="408172"/>
    <lineage>
        <taxon>unclassified sequences</taxon>
        <taxon>metagenomes</taxon>
        <taxon>ecological metagenomes</taxon>
    </lineage>
</organism>
<keyword evidence="9" id="KW-0479">Metal-binding</keyword>
<feature type="compositionally biased region" description="Basic residues" evidence="14">
    <location>
        <begin position="1"/>
        <end position="10"/>
    </location>
</feature>
<evidence type="ECO:0000256" key="11">
    <source>
        <dbReference type="ARBA" id="ARBA00022989"/>
    </source>
</evidence>
<comment type="subcellular location">
    <subcellularLocation>
        <location evidence="3">Endomembrane system</location>
        <topology evidence="3">Multi-pass membrane protein</topology>
    </subcellularLocation>
</comment>
<evidence type="ECO:0000256" key="14">
    <source>
        <dbReference type="SAM" id="MobiDB-lite"/>
    </source>
</evidence>
<feature type="transmembrane region" description="Helical" evidence="15">
    <location>
        <begin position="298"/>
        <end position="316"/>
    </location>
</feature>
<sequence>MARRTRRRRESARSSPLLRPSAAAAVTSTAAPVRTREPVEPLHWPSVLALLGIFLLALTLRTAWTLEPATADGFQLTGGSDPYYHKWVVDHVSATGEHLVHDEMLNYPYGANNNRPPLFDWSIAIAGLALAPFFGDVEESTWWAMEVLPAVYGALIVFPIYAIGRAQFGRQAGLLAALFIAVNSGHISHSTLSLADHDSYIAFFGTCAFFFFMRALTEGGDARWIADWRSVESIRSGFTNFLHSERLALGYAGLTGMTLALIALSWKGFPYLMVIIATYLVLQMVVNQFRRVDSLTTAMLGIVALSLPLLISFPYYHHMGFIETWWDAPAYVLLAFIGASALLVPTRDLPWLLVLGGTATVATVGYLLLTYVFTELGFLLFSGQGYFVRTKLFDTIAEAQPPTFANFVFSFGPVSVWFGFFGLAWMAWQLSGGRTWKKDYLFILTWSAVALYMAQSAIRFIFNATPVMALLSGWVTWQLIERADFGAVLQAWRHYWGRYGPTIFFLAFGSLLTGVLAIFVVGLLEGFLIGILLLALVLLLGIMAAGEDQYRLRDRLSGLRRAFEIKRPAIAFVVVGLLLLPNSFQGYDAGIPYESKKDHDTAVYDFLRYSLLRPDEYQYGERTNATLYPDGVVGMYNRTDSSELWYLGLTGPSFPADYWIEGLEWLAEQDTHLPPQQRPGFISWWDYGFWAIDIGEHPTVADNFQYGYQMAGNFIAAQSEQEAMALLLYRLIEPEVDRKGDQRFSPPVREVLLQHYSEDQVAQLEHIIANASDYIPDDDPELNRRNAAIRAGRPILMSQPTDVLADAIYGIEQVTGHSIRYFAADTRLMPYSADNTGILYAPVTLADYEIGDFVEVQAVLSNGETLDFTNATEMLKQDPTLTVTAQELTYKERFLNSMFYRAFIGWSGPDLGRPIEDGIPGISGALGSDRNLPPLPAWNLTHFRLVEFNSGLRILKYYDGAKISGVVRTPDGAPVPYANLTLVDELRTPHATTTTDKYGHYSLLATAGNHSLAVSLGGWESDQEKLFLTSNNLLTIRESLLISEAQATRQTDWQIELDLEVEPASVSGRLFWDKTDGEQPLVGVSVTARQESTDREFSALSDSDGNYVLEGLAPSGYTVTADYRGHTLELASYEGVAALRAGQAVTADGGFAPALVSGRLDFSPELTARPVALILHDHTNGTLMEQTTSGMFDFGELLPGSYTLQLLADDLHSDELGNNTLPLELEAGDFVSQNLSLVGGFRLEGVLTSGGQPIFDEQISIKEVSGQRTTEVFSTTSGYFTTVLPHGLYDLYTLQEHGDAVTVYLDRIDSDSYSGPLDARLVAGSRVSGTLFVDLNGNGLHDHDLDEKIAGGISVHFDSPYGKIEVPTSSSGDYEAILPQGDFTAHALKMDERGAMAVLRVIQVEYGSTTADLPLLPAQDLMVRLYEQHLGQDLPAAGLLQLEGDGGSLSTWVTEAGAALILPSGSYRPTLEKDGYHLIDGERFQHYAIQEVVLEIERDPVEVNGQLLYSGAPVGEFQISFIPLSQPEYYYLNFSTDAYGNFAVQLPPDHYLYRFSREVDGVRYLAEGLLELELASPPVALGVVEAELALHVAGHAIGGAVLQGGQLHFTDTEDSERVIMLEATRFDGFNGWVPPGEWWVQFNDFSDSNHWSWLSTLQLEAPVELELELTQGHYLHGALLSGPTGQVVEEPVTLRLSSPGGTLFIDVEGGDFDPRDLPPGGYLLEAEPEGFLPYSQAVEIDGATFTTIELVPEPVPLTLNLSYRNASGSKLPLAAGINLTLSREGYSQTWTTDENGSLTLPELIPARYDLLVDALPGGGGDRFSLDRSLNLRAGQGHQYFDYIASWEVQVQGRVFYDRNFDGKTDGNELLPDALIEFRDMAGATVIASLQTGTNGDFTTWLVPGNYLLWTRSSADASYVLLETLELEGSLERELSLQRGVHYAPTFLRDDDGSLLPDQTVEVSGGPTPLELQTSDGTLELLLPAGEYHLEAEWIELESSPDWIYVLDRDETLTLERDGEVSTVGLERQLLRGVDIILDQQMATGTLGQSIDFMFNLTGSGYRTTTFSASVSDAPANWTANFGSGGQVTVAQGETVQAILTVIPDDGVVPGAFTWWQVSFSWGGSGEQDPLTYNYELQVMPQQRPAPDFTISEVTWSPFESIVTGSEVTLRATVQNTIHNSGTHFPQVTFYAGDEIIEMTSAEFDGESEWLVETTWTADEGNTVIRVVIDPESLFEEQDETNNEQLLTLAVYTPVEESEGTPWILGAAVVLLLLIAYFAFRLRR</sequence>
<feature type="transmembrane region" description="Helical" evidence="15">
    <location>
        <begin position="440"/>
        <end position="458"/>
    </location>
</feature>
<feature type="transmembrane region" description="Helical" evidence="15">
    <location>
        <begin position="328"/>
        <end position="344"/>
    </location>
</feature>
<evidence type="ECO:0000313" key="18">
    <source>
        <dbReference type="EMBL" id="SUZ80871.1"/>
    </source>
</evidence>
<dbReference type="GO" id="GO:0016020">
    <property type="term" value="C:membrane"/>
    <property type="evidence" value="ECO:0007669"/>
    <property type="project" value="InterPro"/>
</dbReference>
<feature type="transmembrane region" description="Helical" evidence="15">
    <location>
        <begin position="351"/>
        <end position="373"/>
    </location>
</feature>
<evidence type="ECO:0000256" key="15">
    <source>
        <dbReference type="SAM" id="Phobius"/>
    </source>
</evidence>
<proteinExistence type="inferred from homology"/>
<evidence type="ECO:0000259" key="17">
    <source>
        <dbReference type="Pfam" id="PF07705"/>
    </source>
</evidence>
<comment type="pathway">
    <text evidence="4">Protein modification; protein glycosylation.</text>
</comment>
<dbReference type="InterPro" id="IPR048307">
    <property type="entry name" value="STT3_N"/>
</dbReference>
<evidence type="ECO:0000256" key="10">
    <source>
        <dbReference type="ARBA" id="ARBA00022842"/>
    </source>
</evidence>
<dbReference type="EMBL" id="UINC01001445">
    <property type="protein sequence ID" value="SUZ80871.1"/>
    <property type="molecule type" value="Genomic_DNA"/>
</dbReference>
<evidence type="ECO:0000256" key="13">
    <source>
        <dbReference type="ARBA" id="ARBA00023211"/>
    </source>
</evidence>
<feature type="transmembrane region" description="Helical" evidence="15">
    <location>
        <begin position="527"/>
        <end position="546"/>
    </location>
</feature>
<dbReference type="InterPro" id="IPR003674">
    <property type="entry name" value="Oligo_trans_STT3"/>
</dbReference>
<dbReference type="UniPathway" id="UPA00378"/>
<dbReference type="Gene3D" id="2.60.40.1120">
    <property type="entry name" value="Carboxypeptidase-like, regulatory domain"/>
    <property type="match status" value="1"/>
</dbReference>
<keyword evidence="13" id="KW-0464">Manganese</keyword>
<dbReference type="Pfam" id="PF13620">
    <property type="entry name" value="CarboxypepD_reg"/>
    <property type="match status" value="2"/>
</dbReference>
<comment type="similarity">
    <text evidence="5">Belongs to the STT3 family.</text>
</comment>
<reference evidence="18" key="1">
    <citation type="submission" date="2018-05" db="EMBL/GenBank/DDBJ databases">
        <authorList>
            <person name="Lanie J.A."/>
            <person name="Ng W.-L."/>
            <person name="Kazmierczak K.M."/>
            <person name="Andrzejewski T.M."/>
            <person name="Davidsen T.M."/>
            <person name="Wayne K.J."/>
            <person name="Tettelin H."/>
            <person name="Glass J.I."/>
            <person name="Rusch D."/>
            <person name="Podicherti R."/>
            <person name="Tsui H.-C.T."/>
            <person name="Winkler M.E."/>
        </authorList>
    </citation>
    <scope>NUCLEOTIDE SEQUENCE</scope>
</reference>
<dbReference type="GO" id="GO:0046872">
    <property type="term" value="F:metal ion binding"/>
    <property type="evidence" value="ECO:0007669"/>
    <property type="project" value="UniProtKB-KW"/>
</dbReference>
<name>A0A381QND1_9ZZZZ</name>
<evidence type="ECO:0000256" key="2">
    <source>
        <dbReference type="ARBA" id="ARBA00001946"/>
    </source>
</evidence>
<evidence type="ECO:0000256" key="7">
    <source>
        <dbReference type="ARBA" id="ARBA00022679"/>
    </source>
</evidence>
<evidence type="ECO:0000256" key="8">
    <source>
        <dbReference type="ARBA" id="ARBA00022692"/>
    </source>
</evidence>
<evidence type="ECO:0000256" key="5">
    <source>
        <dbReference type="ARBA" id="ARBA00010810"/>
    </source>
</evidence>
<evidence type="ECO:0000256" key="4">
    <source>
        <dbReference type="ARBA" id="ARBA00004922"/>
    </source>
</evidence>
<comment type="cofactor">
    <cofactor evidence="2">
        <name>Mg(2+)</name>
        <dbReference type="ChEBI" id="CHEBI:18420"/>
    </cofactor>
</comment>
<keyword evidence="10" id="KW-0460">Magnesium</keyword>
<dbReference type="InterPro" id="IPR008969">
    <property type="entry name" value="CarboxyPept-like_regulatory"/>
</dbReference>
<evidence type="ECO:0000256" key="3">
    <source>
        <dbReference type="ARBA" id="ARBA00004127"/>
    </source>
</evidence>
<evidence type="ECO:0000256" key="1">
    <source>
        <dbReference type="ARBA" id="ARBA00001936"/>
    </source>
</evidence>
<feature type="transmembrane region" description="Helical" evidence="15">
    <location>
        <begin position="2262"/>
        <end position="2279"/>
    </location>
</feature>
<evidence type="ECO:0000256" key="9">
    <source>
        <dbReference type="ARBA" id="ARBA00022723"/>
    </source>
</evidence>
<gene>
    <name evidence="18" type="ORF">METZ01_LOCUS33725</name>
</gene>
<feature type="transmembrane region" description="Helical" evidence="15">
    <location>
        <begin position="42"/>
        <end position="60"/>
    </location>
</feature>
<keyword evidence="6" id="KW-0328">Glycosyltransferase</keyword>
<keyword evidence="11 15" id="KW-1133">Transmembrane helix</keyword>
<dbReference type="GO" id="GO:0012505">
    <property type="term" value="C:endomembrane system"/>
    <property type="evidence" value="ECO:0007669"/>
    <property type="project" value="UniProtKB-SubCell"/>
</dbReference>
<feature type="transmembrane region" description="Helical" evidence="15">
    <location>
        <begin position="200"/>
        <end position="217"/>
    </location>
</feature>
<dbReference type="Gene3D" id="2.60.40.10">
    <property type="entry name" value="Immunoglobulins"/>
    <property type="match status" value="1"/>
</dbReference>
<comment type="cofactor">
    <cofactor evidence="1">
        <name>Mn(2+)</name>
        <dbReference type="ChEBI" id="CHEBI:29035"/>
    </cofactor>
</comment>
<feature type="transmembrane region" description="Helical" evidence="15">
    <location>
        <begin position="501"/>
        <end position="521"/>
    </location>
</feature>
<keyword evidence="8 15" id="KW-0812">Transmembrane</keyword>
<feature type="transmembrane region" description="Helical" evidence="15">
    <location>
        <begin position="269"/>
        <end position="286"/>
    </location>
</feature>